<dbReference type="Proteomes" id="UP001230188">
    <property type="component" value="Unassembled WGS sequence"/>
</dbReference>
<comment type="caution">
    <text evidence="2">The sequence shown here is derived from an EMBL/GenBank/DDBJ whole genome shotgun (WGS) entry which is preliminary data.</text>
</comment>
<proteinExistence type="predicted"/>
<evidence type="ECO:0000313" key="3">
    <source>
        <dbReference type="Proteomes" id="UP001230188"/>
    </source>
</evidence>
<feature type="compositionally biased region" description="Acidic residues" evidence="1">
    <location>
        <begin position="14"/>
        <end position="25"/>
    </location>
</feature>
<evidence type="ECO:0000313" key="2">
    <source>
        <dbReference type="EMBL" id="KAJ8606288.1"/>
    </source>
</evidence>
<feature type="compositionally biased region" description="Polar residues" evidence="1">
    <location>
        <begin position="131"/>
        <end position="143"/>
    </location>
</feature>
<organism evidence="2 3">
    <name type="scientific">Chrysophaeum taylorii</name>
    <dbReference type="NCBI Taxonomy" id="2483200"/>
    <lineage>
        <taxon>Eukaryota</taxon>
        <taxon>Sar</taxon>
        <taxon>Stramenopiles</taxon>
        <taxon>Ochrophyta</taxon>
        <taxon>Pelagophyceae</taxon>
        <taxon>Pelagomonadales</taxon>
        <taxon>Pelagomonadaceae</taxon>
        <taxon>Chrysophaeum</taxon>
    </lineage>
</organism>
<feature type="compositionally biased region" description="Acidic residues" evidence="1">
    <location>
        <begin position="87"/>
        <end position="105"/>
    </location>
</feature>
<feature type="compositionally biased region" description="Basic and acidic residues" evidence="1">
    <location>
        <begin position="37"/>
        <end position="46"/>
    </location>
</feature>
<evidence type="ECO:0000256" key="1">
    <source>
        <dbReference type="SAM" id="MobiDB-lite"/>
    </source>
</evidence>
<dbReference type="EMBL" id="JAQMWT010000281">
    <property type="protein sequence ID" value="KAJ8606288.1"/>
    <property type="molecule type" value="Genomic_DNA"/>
</dbReference>
<protein>
    <submittedName>
        <fullName evidence="2">Uncharacterized protein</fullName>
    </submittedName>
</protein>
<feature type="region of interest" description="Disordered" evidence="1">
    <location>
        <begin position="1"/>
        <end position="158"/>
    </location>
</feature>
<keyword evidence="3" id="KW-1185">Reference proteome</keyword>
<accession>A0AAD7XNS0</accession>
<dbReference type="AlphaFoldDB" id="A0AAD7XNS0"/>
<feature type="non-terminal residue" evidence="2">
    <location>
        <position position="1"/>
    </location>
</feature>
<reference evidence="2" key="1">
    <citation type="submission" date="2023-01" db="EMBL/GenBank/DDBJ databases">
        <title>Metagenome sequencing of chrysophaentin producing Chrysophaeum taylorii.</title>
        <authorList>
            <person name="Davison J."/>
            <person name="Bewley C."/>
        </authorList>
    </citation>
    <scope>NUCLEOTIDE SEQUENCE</scope>
    <source>
        <strain evidence="2">NIES-1699</strain>
    </source>
</reference>
<gene>
    <name evidence="2" type="ORF">CTAYLR_010157</name>
</gene>
<name>A0AAD7XNS0_9STRA</name>
<sequence length="789" mass="86689">MPAVMRAIMRPRDMDEEADDDDDDESRQPIYRRTRRAREPGLHDLGRLWGQHANRPFQGPVAAEAKSEHPPPTAHGTTDGREACPIEVDESDFGSAVDDVDEDDRDSAAQEKEVQQNVSPPRASPTKRDAPNQSPSRSDTAINDPSFELPAHQPQRPRIDEVNETSGLEKTVFDIVQQSGNGVYKLRDPTSILRRGIVFEGKLVTVIDFFEINDGLRALLPEDRLAEALGVLGGMTTLSVRVITPNGGNFQSPALGVFCHNSEMHITADPPNLLFELELRLEPLVSCTVRTTLAVNAPRGIPRCLPIAANFDTSVQVDCAPSTTVALSRRAIADIFNQKFYDVYAPTLRQSNEDWLVAKLTYEVKNPEGIAYQEFLISGGYVQNGEVIVYITFLTLLCLFFTGQIGINSPQTSAINAGKGPGKMATLVSIAHLALEQSESLVLQPSSDHGGLRLVQDFREPAEEGKTQRLLARDREIGELDGKCVAALLLLEAVASACVEGAGANEGAEPESAGTGTLFSKSFADRLMFGGSDSSAHAPKGIMLRAATDFLSKVRELSLPGRHSSIVEALEKVQNLGGLNCDFRAAAVVFSVLATTLFSDKYRRELLLAICKGAPALKPLNIVAECNFSACPQSWHRDIFDAGSFRRFIHEMLRLLDNYRDHPEIFAPHPDDGQEALEAFLPVLPPLRALILYTTGTLSPPDKHKPSVLNWRLVDGHGKPWKEQHKPIWAATCSFEIFISTGFKDHAEVAKFLFDMTAKRMLEGAVCRCRRAIARETHDHRKRTPQGAG</sequence>